<dbReference type="eggNOG" id="COG0518">
    <property type="taxonomic scope" value="Bacteria"/>
</dbReference>
<keyword evidence="3" id="KW-1185">Reference proteome</keyword>
<dbReference type="AlphaFoldDB" id="A0A031FUS6"/>
<dbReference type="Gene3D" id="3.40.50.880">
    <property type="match status" value="1"/>
</dbReference>
<feature type="domain" description="Glutamine amidotransferase" evidence="1">
    <location>
        <begin position="97"/>
        <end position="194"/>
    </location>
</feature>
<dbReference type="GeneID" id="91430792"/>
<dbReference type="PANTHER" id="PTHR42695:SF5">
    <property type="entry name" value="GLUTAMINE AMIDOTRANSFERASE YLR126C-RELATED"/>
    <property type="match status" value="1"/>
</dbReference>
<organism evidence="2 3">
    <name type="scientific">Microbacterium oleivorans</name>
    <dbReference type="NCBI Taxonomy" id="273677"/>
    <lineage>
        <taxon>Bacteria</taxon>
        <taxon>Bacillati</taxon>
        <taxon>Actinomycetota</taxon>
        <taxon>Actinomycetes</taxon>
        <taxon>Micrococcales</taxon>
        <taxon>Microbacteriaceae</taxon>
        <taxon>Microbacterium</taxon>
    </lineage>
</organism>
<dbReference type="Proteomes" id="UP000024001">
    <property type="component" value="Unassembled WGS sequence"/>
</dbReference>
<accession>A0A031FUS6</accession>
<gene>
    <name evidence="2" type="ORF">BW34_01308</name>
</gene>
<dbReference type="InterPro" id="IPR029062">
    <property type="entry name" value="Class_I_gatase-like"/>
</dbReference>
<dbReference type="PATRIC" id="fig|273677.3.peg.1288"/>
<dbReference type="InterPro" id="IPR044992">
    <property type="entry name" value="ChyE-like"/>
</dbReference>
<comment type="caution">
    <text evidence="2">The sequence shown here is derived from an EMBL/GenBank/DDBJ whole genome shotgun (WGS) entry which is preliminary data.</text>
</comment>
<dbReference type="EMBL" id="JFYO01000004">
    <property type="protein sequence ID" value="EZP28328.1"/>
    <property type="molecule type" value="Genomic_DNA"/>
</dbReference>
<dbReference type="KEGG" id="moo:BWL13_00378"/>
<dbReference type="Pfam" id="PF00117">
    <property type="entry name" value="GATase"/>
    <property type="match status" value="1"/>
</dbReference>
<proteinExistence type="predicted"/>
<name>A0A031FUS6_9MICO</name>
<dbReference type="PROSITE" id="PS51273">
    <property type="entry name" value="GATASE_TYPE_1"/>
    <property type="match status" value="1"/>
</dbReference>
<dbReference type="RefSeq" id="WP_036310542.1">
    <property type="nucleotide sequence ID" value="NZ_CP031421.1"/>
</dbReference>
<evidence type="ECO:0000313" key="2">
    <source>
        <dbReference type="EMBL" id="EZP28328.1"/>
    </source>
</evidence>
<evidence type="ECO:0000259" key="1">
    <source>
        <dbReference type="Pfam" id="PF00117"/>
    </source>
</evidence>
<dbReference type="InterPro" id="IPR017926">
    <property type="entry name" value="GATASE"/>
</dbReference>
<reference evidence="2 3" key="1">
    <citation type="submission" date="2014-03" db="EMBL/GenBank/DDBJ databases">
        <title>Draft Genome Sequences of 13 Willow Endophytes.</title>
        <authorList>
            <person name="Gan H.Y."/>
            <person name="Gan H.M."/>
            <person name="Savka M.A."/>
            <person name="Hudson A.O."/>
        </authorList>
    </citation>
    <scope>NUCLEOTIDE SEQUENCE [LARGE SCALE GENOMIC DNA]</scope>
    <source>
        <strain evidence="2 3">RIT293</strain>
    </source>
</reference>
<dbReference type="CDD" id="cd01741">
    <property type="entry name" value="GATase1_1"/>
    <property type="match status" value="1"/>
</dbReference>
<dbReference type="SUPFAM" id="SSF52317">
    <property type="entry name" value="Class I glutamine amidotransferase-like"/>
    <property type="match status" value="1"/>
</dbReference>
<protein>
    <submittedName>
        <fullName evidence="2">Putative GMP synthase</fullName>
    </submittedName>
</protein>
<evidence type="ECO:0000313" key="3">
    <source>
        <dbReference type="Proteomes" id="UP000024001"/>
    </source>
</evidence>
<dbReference type="GO" id="GO:0005829">
    <property type="term" value="C:cytosol"/>
    <property type="evidence" value="ECO:0007669"/>
    <property type="project" value="TreeGrafter"/>
</dbReference>
<dbReference type="OrthoDB" id="5196541at2"/>
<dbReference type="PANTHER" id="PTHR42695">
    <property type="entry name" value="GLUTAMINE AMIDOTRANSFERASE YLR126C-RELATED"/>
    <property type="match status" value="1"/>
</dbReference>
<sequence>MAPLVYLCVRPQVDAADGEYASFHQAMGTGESGLERWNLVEDDLPVDAFTRWRGFVVGGSPFNTTDPEDAKPPEQFRIEAGLGAVAEAAAAGRTTALFTCFGIGVASRALGGEVTRDHPEDTGPTGIRLTEDGRHDPLFGALDAEFTALTAHKEAIARLPEGAVLLATNDDCPVQAYRLGERLYATQFHPEPTGVAFTERMTIYRNHGYFDADEYDLVAARVMAADLDEPQRLLRRFAASF</sequence>